<dbReference type="PANTHER" id="PTHR43527:SF1">
    <property type="entry name" value="L-THREONINE KINASE"/>
    <property type="match status" value="1"/>
</dbReference>
<evidence type="ECO:0000256" key="3">
    <source>
        <dbReference type="ARBA" id="ARBA00022777"/>
    </source>
</evidence>
<dbReference type="Gene3D" id="3.30.230.10">
    <property type="match status" value="1"/>
</dbReference>
<dbReference type="SUPFAM" id="SSF54211">
    <property type="entry name" value="Ribosomal protein S5 domain 2-like"/>
    <property type="match status" value="1"/>
</dbReference>
<dbReference type="AlphaFoldDB" id="A0A329BPL6"/>
<dbReference type="RefSeq" id="WP_111935000.1">
    <property type="nucleotide sequence ID" value="NZ_CADFFP010000031.1"/>
</dbReference>
<evidence type="ECO:0000256" key="4">
    <source>
        <dbReference type="ARBA" id="ARBA00022840"/>
    </source>
</evidence>
<dbReference type="OrthoDB" id="4548147at2"/>
<feature type="domain" description="GHMP kinase C-terminal" evidence="6">
    <location>
        <begin position="212"/>
        <end position="279"/>
    </location>
</feature>
<dbReference type="InterPro" id="IPR012363">
    <property type="entry name" value="PduX"/>
</dbReference>
<evidence type="ECO:0000313" key="8">
    <source>
        <dbReference type="Proteomes" id="UP000248918"/>
    </source>
</evidence>
<dbReference type="PANTHER" id="PTHR43527">
    <property type="entry name" value="4-DIPHOSPHOCYTIDYL-2-C-METHYL-D-ERYTHRITOL KINASE, CHLOROPLASTIC"/>
    <property type="match status" value="1"/>
</dbReference>
<accession>A0A329BPL6</accession>
<protein>
    <submittedName>
        <fullName evidence="7">Threonine kinase</fullName>
    </submittedName>
</protein>
<keyword evidence="3 7" id="KW-0418">Kinase</keyword>
<evidence type="ECO:0000256" key="2">
    <source>
        <dbReference type="ARBA" id="ARBA00022741"/>
    </source>
</evidence>
<evidence type="ECO:0000256" key="1">
    <source>
        <dbReference type="ARBA" id="ARBA00022679"/>
    </source>
</evidence>
<dbReference type="GO" id="GO:0005524">
    <property type="term" value="F:ATP binding"/>
    <property type="evidence" value="ECO:0007669"/>
    <property type="project" value="UniProtKB-KW"/>
</dbReference>
<dbReference type="InterPro" id="IPR006204">
    <property type="entry name" value="GHMP_kinase_N_dom"/>
</dbReference>
<dbReference type="GO" id="GO:0016301">
    <property type="term" value="F:kinase activity"/>
    <property type="evidence" value="ECO:0007669"/>
    <property type="project" value="UniProtKB-KW"/>
</dbReference>
<sequence>MVVLFEHDELDEALQHHDDALRAATGQCHGTFGELMQGVLPDDRHILVTLPVNLKSVIEFSAARTDRIGANVSRKTKACRAVEDYLRLADLPPGGLLNFRSTFPVGKGLASSSADMVAAIRAAARYYGRTPAPETIESVLRFIEPTDGVMYDGVVSFYHREVKLDEQLGATPGLAIVSADRGGECDTVEFNRRKHEMPSAVRHEYRDMLAGMKEALRASDLHTIGAIATRSCDLSQAFNPHPHIGLMHELRTGTDALGLVATHSGTCIGLLYDAGDPERHAKTAHVQASLRARQIESSQYTTV</sequence>
<gene>
    <name evidence="7" type="ORF">BX591_1329</name>
</gene>
<evidence type="ECO:0000259" key="6">
    <source>
        <dbReference type="Pfam" id="PF08544"/>
    </source>
</evidence>
<comment type="caution">
    <text evidence="7">The sequence shown here is derived from an EMBL/GenBank/DDBJ whole genome shotgun (WGS) entry which is preliminary data.</text>
</comment>
<evidence type="ECO:0000313" key="7">
    <source>
        <dbReference type="EMBL" id="RAS20934.1"/>
    </source>
</evidence>
<evidence type="ECO:0000259" key="5">
    <source>
        <dbReference type="Pfam" id="PF00288"/>
    </source>
</evidence>
<proteinExistence type="predicted"/>
<dbReference type="InterPro" id="IPR014721">
    <property type="entry name" value="Ribsml_uS5_D2-typ_fold_subgr"/>
</dbReference>
<dbReference type="PIRSF" id="PIRSF033887">
    <property type="entry name" value="PduX"/>
    <property type="match status" value="1"/>
</dbReference>
<dbReference type="Proteomes" id="UP000248918">
    <property type="component" value="Unassembled WGS sequence"/>
</dbReference>
<dbReference type="Pfam" id="PF00288">
    <property type="entry name" value="GHMP_kinases_N"/>
    <property type="match status" value="1"/>
</dbReference>
<dbReference type="EMBL" id="QLTK01000032">
    <property type="protein sequence ID" value="RAS20934.1"/>
    <property type="molecule type" value="Genomic_DNA"/>
</dbReference>
<name>A0A329BPL6_9BURK</name>
<feature type="domain" description="GHMP kinase N-terminal" evidence="5">
    <location>
        <begin position="79"/>
        <end position="144"/>
    </location>
</feature>
<keyword evidence="1" id="KW-0808">Transferase</keyword>
<dbReference type="Pfam" id="PF08544">
    <property type="entry name" value="GHMP_kinases_C"/>
    <property type="match status" value="1"/>
</dbReference>
<keyword evidence="2" id="KW-0547">Nucleotide-binding</keyword>
<dbReference type="InterPro" id="IPR020568">
    <property type="entry name" value="Ribosomal_Su5_D2-typ_SF"/>
</dbReference>
<keyword evidence="4" id="KW-0067">ATP-binding</keyword>
<reference evidence="7 8" key="1">
    <citation type="submission" date="2018-06" db="EMBL/GenBank/DDBJ databases">
        <title>Genomic Encyclopedia of Type Strains, Phase III (KMG-III): the genomes of soil and plant-associated and newly described type strains.</title>
        <authorList>
            <person name="Whitman W."/>
        </authorList>
    </citation>
    <scope>NUCLEOTIDE SEQUENCE [LARGE SCALE GENOMIC DNA]</scope>
    <source>
        <strain evidence="7 8">LMG 23644</strain>
    </source>
</reference>
<organism evidence="7 8">
    <name type="scientific">Paraburkholderia bryophila</name>
    <dbReference type="NCBI Taxonomy" id="420952"/>
    <lineage>
        <taxon>Bacteria</taxon>
        <taxon>Pseudomonadati</taxon>
        <taxon>Pseudomonadota</taxon>
        <taxon>Betaproteobacteria</taxon>
        <taxon>Burkholderiales</taxon>
        <taxon>Burkholderiaceae</taxon>
        <taxon>Paraburkholderia</taxon>
    </lineage>
</organism>
<dbReference type="InterPro" id="IPR013750">
    <property type="entry name" value="GHMP_kinase_C_dom"/>
</dbReference>